<protein>
    <recommendedName>
        <fullName evidence="6">Metallophosphoesterase</fullName>
    </recommendedName>
</protein>
<dbReference type="Gene3D" id="3.60.21.10">
    <property type="match status" value="1"/>
</dbReference>
<feature type="domain" description="Purple acid phosphatase N-terminal" evidence="3">
    <location>
        <begin position="69"/>
        <end position="152"/>
    </location>
</feature>
<reference evidence="5" key="1">
    <citation type="journal article" date="2019" name="Int. J. Syst. Evol. Microbiol.">
        <title>The Global Catalogue of Microorganisms (GCM) 10K type strain sequencing project: providing services to taxonomists for standard genome sequencing and annotation.</title>
        <authorList>
            <consortium name="The Broad Institute Genomics Platform"/>
            <consortium name="The Broad Institute Genome Sequencing Center for Infectious Disease"/>
            <person name="Wu L."/>
            <person name="Ma J."/>
        </authorList>
    </citation>
    <scope>NUCLEOTIDE SEQUENCE [LARGE SCALE GENOMIC DNA]</scope>
    <source>
        <strain evidence="5">JCM 16578</strain>
    </source>
</reference>
<dbReference type="InterPro" id="IPR051918">
    <property type="entry name" value="STPP_CPPED1"/>
</dbReference>
<gene>
    <name evidence="4" type="ORF">GCM10022207_27420</name>
</gene>
<evidence type="ECO:0000313" key="5">
    <source>
        <dbReference type="Proteomes" id="UP001501563"/>
    </source>
</evidence>
<sequence length="517" mass="55470">MPFTAPGHAPDMRCCLSAPLAAVSALPAPCELLRSGALLAPALLRAASVAVLRRPVHRGRPAHRDAVAAVHLELVTLAEDHAVVTWYTGVPGTHDGLGRMIPAVTEGEVVYGTSPWRLNRTAGEDRPTAYHQVELTDLEPGQTYYYQARSRGVAAAPTPLHLVRGNAVGTVAHGLGTRGGPYCFTTPQPPPGRHLLTIALCNDLHLGETTAGLVGRLPLMRGVSQESGLAPYPEIMSRAMVEEARRRGADLLLAAGDISAGGAPRDLTEARRILDGFGAHGRDYFVVRGNHDRAALGTCREDCRQCSGMSADTFREGFAGADGSAYFARDVGGLRIVGLDTYEKHGTGADAGGLGGEQLSWFRRQLKEHKEQPTVVFGHHPLTVRDSVFPVTAGQRLRRDQARTILEAYGAAPGVFLHHAGHTHRNKRTLLPQAPHVTLQEVGAVKEYPGGFCLLRIHAGGYALNFYRAGGAAARAWTERSRWVAAGLWPHHALGRSVADRNAVVVRDLSGIRRPTP</sequence>
<dbReference type="Gene3D" id="2.60.40.380">
    <property type="entry name" value="Purple acid phosphatase-like, N-terminal"/>
    <property type="match status" value="1"/>
</dbReference>
<name>A0ABP7K0W3_9ACTN</name>
<keyword evidence="1" id="KW-0732">Signal</keyword>
<comment type="caution">
    <text evidence="4">The sequence shown here is derived from an EMBL/GenBank/DDBJ whole genome shotgun (WGS) entry which is preliminary data.</text>
</comment>
<evidence type="ECO:0000259" key="2">
    <source>
        <dbReference type="Pfam" id="PF00149"/>
    </source>
</evidence>
<dbReference type="InterPro" id="IPR029052">
    <property type="entry name" value="Metallo-depent_PP-like"/>
</dbReference>
<evidence type="ECO:0000259" key="3">
    <source>
        <dbReference type="Pfam" id="PF16656"/>
    </source>
</evidence>
<dbReference type="Pfam" id="PF00149">
    <property type="entry name" value="Metallophos"/>
    <property type="match status" value="1"/>
</dbReference>
<dbReference type="PANTHER" id="PTHR43143:SF1">
    <property type="entry name" value="SERINE_THREONINE-PROTEIN PHOSPHATASE CPPED1"/>
    <property type="match status" value="1"/>
</dbReference>
<feature type="domain" description="Calcineurin-like phosphoesterase" evidence="2">
    <location>
        <begin position="197"/>
        <end position="425"/>
    </location>
</feature>
<accession>A0ABP7K0W3</accession>
<dbReference type="EMBL" id="BAAAZA010000006">
    <property type="protein sequence ID" value="GAA3862192.1"/>
    <property type="molecule type" value="Genomic_DNA"/>
</dbReference>
<dbReference type="Pfam" id="PF16656">
    <property type="entry name" value="Pur_ac_phosph_N"/>
    <property type="match status" value="1"/>
</dbReference>
<dbReference type="InterPro" id="IPR015914">
    <property type="entry name" value="PAPs_N"/>
</dbReference>
<evidence type="ECO:0000313" key="4">
    <source>
        <dbReference type="EMBL" id="GAA3862192.1"/>
    </source>
</evidence>
<evidence type="ECO:0000256" key="1">
    <source>
        <dbReference type="ARBA" id="ARBA00022729"/>
    </source>
</evidence>
<organism evidence="4 5">
    <name type="scientific">Streptomyces lannensis</name>
    <dbReference type="NCBI Taxonomy" id="766498"/>
    <lineage>
        <taxon>Bacteria</taxon>
        <taxon>Bacillati</taxon>
        <taxon>Actinomycetota</taxon>
        <taxon>Actinomycetes</taxon>
        <taxon>Kitasatosporales</taxon>
        <taxon>Streptomycetaceae</taxon>
        <taxon>Streptomyces</taxon>
    </lineage>
</organism>
<proteinExistence type="predicted"/>
<dbReference type="SUPFAM" id="SSF56300">
    <property type="entry name" value="Metallo-dependent phosphatases"/>
    <property type="match status" value="1"/>
</dbReference>
<evidence type="ECO:0008006" key="6">
    <source>
        <dbReference type="Google" id="ProtNLM"/>
    </source>
</evidence>
<dbReference type="InterPro" id="IPR004843">
    <property type="entry name" value="Calcineurin-like_PHP"/>
</dbReference>
<keyword evidence="5" id="KW-1185">Reference proteome</keyword>
<dbReference type="InterPro" id="IPR008963">
    <property type="entry name" value="Purple_acid_Pase-like_N"/>
</dbReference>
<dbReference type="Proteomes" id="UP001501563">
    <property type="component" value="Unassembled WGS sequence"/>
</dbReference>
<dbReference type="SUPFAM" id="SSF49363">
    <property type="entry name" value="Purple acid phosphatase, N-terminal domain"/>
    <property type="match status" value="1"/>
</dbReference>
<dbReference type="PANTHER" id="PTHR43143">
    <property type="entry name" value="METALLOPHOSPHOESTERASE, CALCINEURIN SUPERFAMILY"/>
    <property type="match status" value="1"/>
</dbReference>